<protein>
    <recommendedName>
        <fullName evidence="4">DDE Tnp4 domain-containing protein</fullName>
    </recommendedName>
</protein>
<feature type="compositionally biased region" description="Polar residues" evidence="3">
    <location>
        <begin position="205"/>
        <end position="221"/>
    </location>
</feature>
<feature type="domain" description="DDE Tnp4" evidence="4">
    <location>
        <begin position="78"/>
        <end position="125"/>
    </location>
</feature>
<accession>A0A3Q0R2E7</accession>
<reference evidence="5" key="1">
    <citation type="submission" date="2025-08" db="UniProtKB">
        <authorList>
            <consortium name="Ensembl"/>
        </authorList>
    </citation>
    <scope>IDENTIFICATION</scope>
</reference>
<reference evidence="5" key="2">
    <citation type="submission" date="2025-09" db="UniProtKB">
        <authorList>
            <consortium name="Ensembl"/>
        </authorList>
    </citation>
    <scope>IDENTIFICATION</scope>
</reference>
<keyword evidence="2" id="KW-0479">Metal-binding</keyword>
<organism evidence="5 6">
    <name type="scientific">Amphilophus citrinellus</name>
    <name type="common">Midas cichlid</name>
    <name type="synonym">Cichlasoma citrinellum</name>
    <dbReference type="NCBI Taxonomy" id="61819"/>
    <lineage>
        <taxon>Eukaryota</taxon>
        <taxon>Metazoa</taxon>
        <taxon>Chordata</taxon>
        <taxon>Craniata</taxon>
        <taxon>Vertebrata</taxon>
        <taxon>Euteleostomi</taxon>
        <taxon>Actinopterygii</taxon>
        <taxon>Neopterygii</taxon>
        <taxon>Teleostei</taxon>
        <taxon>Neoteleostei</taxon>
        <taxon>Acanthomorphata</taxon>
        <taxon>Ovalentaria</taxon>
        <taxon>Cichlomorphae</taxon>
        <taxon>Cichliformes</taxon>
        <taxon>Cichlidae</taxon>
        <taxon>New World cichlids</taxon>
        <taxon>Cichlasomatinae</taxon>
        <taxon>Heroini</taxon>
        <taxon>Amphilophus</taxon>
    </lineage>
</organism>
<evidence type="ECO:0000313" key="5">
    <source>
        <dbReference type="Ensembl" id="ENSACIP00000004281.1"/>
    </source>
</evidence>
<dbReference type="Pfam" id="PF13359">
    <property type="entry name" value="DDE_Tnp_4"/>
    <property type="match status" value="1"/>
</dbReference>
<dbReference type="STRING" id="61819.ENSACIP00000004281"/>
<dbReference type="Proteomes" id="UP000261340">
    <property type="component" value="Unplaced"/>
</dbReference>
<keyword evidence="6" id="KW-1185">Reference proteome</keyword>
<sequence length="221" mass="25104">MASRFLENPVDLGVRIVRGYLQKKFSEIEGICWHLLTRFSIHFCILLVELHMCHADKHNHAGNINHMHQIDFFAREVIDCTHMHINIPSANSIPYTNHKGYHSIKDQIICDYDCQILKGVARWPGGSWKVLGESFCICKLLNPNTWFCVLQPHPFTFGLLQSCWMCLDTAAGELRYSPEKMCKIVLECCVLHNTAVGHGEMLPSETAQGQSSNSAQPNHSK</sequence>
<evidence type="ECO:0000256" key="1">
    <source>
        <dbReference type="ARBA" id="ARBA00001968"/>
    </source>
</evidence>
<dbReference type="InterPro" id="IPR027806">
    <property type="entry name" value="HARBI1_dom"/>
</dbReference>
<comment type="cofactor">
    <cofactor evidence="1">
        <name>a divalent metal cation</name>
        <dbReference type="ChEBI" id="CHEBI:60240"/>
    </cofactor>
</comment>
<dbReference type="AlphaFoldDB" id="A0A3Q0R2E7"/>
<evidence type="ECO:0000259" key="4">
    <source>
        <dbReference type="Pfam" id="PF13359"/>
    </source>
</evidence>
<evidence type="ECO:0000256" key="2">
    <source>
        <dbReference type="ARBA" id="ARBA00022723"/>
    </source>
</evidence>
<name>A0A3Q0R2E7_AMPCI</name>
<dbReference type="GO" id="GO:0046872">
    <property type="term" value="F:metal ion binding"/>
    <property type="evidence" value="ECO:0007669"/>
    <property type="project" value="UniProtKB-KW"/>
</dbReference>
<proteinExistence type="predicted"/>
<evidence type="ECO:0000256" key="3">
    <source>
        <dbReference type="SAM" id="MobiDB-lite"/>
    </source>
</evidence>
<dbReference type="Ensembl" id="ENSACIT00000004420.1">
    <property type="protein sequence ID" value="ENSACIP00000004281.1"/>
    <property type="gene ID" value="ENSACIG00000003393.1"/>
</dbReference>
<feature type="region of interest" description="Disordered" evidence="3">
    <location>
        <begin position="202"/>
        <end position="221"/>
    </location>
</feature>
<evidence type="ECO:0000313" key="6">
    <source>
        <dbReference type="Proteomes" id="UP000261340"/>
    </source>
</evidence>